<dbReference type="GO" id="GO:0005886">
    <property type="term" value="C:plasma membrane"/>
    <property type="evidence" value="ECO:0007669"/>
    <property type="project" value="UniProtKB-SubCell"/>
</dbReference>
<dbReference type="GO" id="GO:0005737">
    <property type="term" value="C:cytoplasm"/>
    <property type="evidence" value="ECO:0007669"/>
    <property type="project" value="UniProtKB-SubCell"/>
</dbReference>
<dbReference type="InterPro" id="IPR001452">
    <property type="entry name" value="SH3_domain"/>
</dbReference>
<keyword evidence="4" id="KW-1003">Cell membrane</keyword>
<dbReference type="PANTHER" id="PTHR15135:SF7">
    <property type="entry name" value="STAC-LIKE, ISOFORM J"/>
    <property type="match status" value="1"/>
</dbReference>
<evidence type="ECO:0000313" key="12">
    <source>
        <dbReference type="Proteomes" id="UP001431209"/>
    </source>
</evidence>
<evidence type="ECO:0000256" key="8">
    <source>
        <dbReference type="ARBA" id="ARBA00023136"/>
    </source>
</evidence>
<dbReference type="AlphaFoldDB" id="A0AAW2YPU0"/>
<gene>
    <name evidence="11" type="ORF">AKO1_007974</name>
</gene>
<keyword evidence="7" id="KW-0863">Zinc-finger</keyword>
<dbReference type="CDD" id="cd00174">
    <property type="entry name" value="SH3"/>
    <property type="match status" value="2"/>
</dbReference>
<evidence type="ECO:0000313" key="11">
    <source>
        <dbReference type="EMBL" id="KAL0479119.1"/>
    </source>
</evidence>
<dbReference type="GO" id="GO:0008270">
    <property type="term" value="F:zinc ion binding"/>
    <property type="evidence" value="ECO:0007669"/>
    <property type="project" value="UniProtKB-KW"/>
</dbReference>
<feature type="domain" description="SH3" evidence="10">
    <location>
        <begin position="283"/>
        <end position="344"/>
    </location>
</feature>
<evidence type="ECO:0000259" key="10">
    <source>
        <dbReference type="PROSITE" id="PS50002"/>
    </source>
</evidence>
<keyword evidence="7" id="KW-0862">Zinc</keyword>
<organism evidence="11 12">
    <name type="scientific">Acrasis kona</name>
    <dbReference type="NCBI Taxonomy" id="1008807"/>
    <lineage>
        <taxon>Eukaryota</taxon>
        <taxon>Discoba</taxon>
        <taxon>Heterolobosea</taxon>
        <taxon>Tetramitia</taxon>
        <taxon>Eutetramitia</taxon>
        <taxon>Acrasidae</taxon>
        <taxon>Acrasis</taxon>
    </lineage>
</organism>
<comment type="caution">
    <text evidence="11">The sequence shown here is derived from an EMBL/GenBank/DDBJ whole genome shotgun (WGS) entry which is preliminary data.</text>
</comment>
<evidence type="ECO:0000256" key="3">
    <source>
        <dbReference type="ARBA" id="ARBA00022443"/>
    </source>
</evidence>
<dbReference type="PRINTS" id="PR00452">
    <property type="entry name" value="SH3DOMAIN"/>
</dbReference>
<protein>
    <recommendedName>
        <fullName evidence="10">SH3 domain-containing protein</fullName>
    </recommendedName>
</protein>
<dbReference type="InterPro" id="IPR039688">
    <property type="entry name" value="STAC1/2/3"/>
</dbReference>
<sequence>MNLYRRFATRKNGRQMTHPQQYMEMRDEIVRMEQYLSRAIKHAKRYCDANDKLNTMIKEFGDFFYEVSKTEGEEFGTASRRFGKVMNDVAVSKQSQLIQLVFIQPCSKAITEFEESGKLHQKYLKKAEQCKAQEDLVKNFAQNKKDSVKFHQEEEKLKMLESVRDQLFMESYKYAVEQIKKKNTQNFSEMIELFSTFKAHYHESFLLTEDALPQFDMLKSSAQEKALLLDATTNRRNSIGSSLATETPTTDNLLTDDYTTSVSTPKTWVHHKRQPSKDPASMVPIAQCVIIHEFHSEGQDEINLVPGDVALIFDNTDPEWWMGCTRREKRMGYIPSSFCFSVQDTRNVQNVTALYDLRVNDPNVELEFNKNDVLNITEKRADGWWFGTNVRTKKSGLIPSNYTNACRLFEGT</sequence>
<evidence type="ECO:0000256" key="7">
    <source>
        <dbReference type="ARBA" id="ARBA00022771"/>
    </source>
</evidence>
<name>A0AAW2YPU0_9EUKA</name>
<dbReference type="Proteomes" id="UP001431209">
    <property type="component" value="Unassembled WGS sequence"/>
</dbReference>
<dbReference type="InterPro" id="IPR036028">
    <property type="entry name" value="SH3-like_dom_sf"/>
</dbReference>
<keyword evidence="3 9" id="KW-0728">SH3 domain</keyword>
<keyword evidence="8" id="KW-0472">Membrane</keyword>
<evidence type="ECO:0000256" key="2">
    <source>
        <dbReference type="ARBA" id="ARBA00004496"/>
    </source>
</evidence>
<proteinExistence type="predicted"/>
<comment type="subcellular location">
    <subcellularLocation>
        <location evidence="1">Cell membrane</location>
    </subcellularLocation>
    <subcellularLocation>
        <location evidence="2">Cytoplasm</location>
    </subcellularLocation>
</comment>
<dbReference type="SMART" id="SM00326">
    <property type="entry name" value="SH3"/>
    <property type="match status" value="2"/>
</dbReference>
<keyword evidence="7" id="KW-0479">Metal-binding</keyword>
<dbReference type="InterPro" id="IPR027267">
    <property type="entry name" value="AH/BAR_dom_sf"/>
</dbReference>
<dbReference type="PROSITE" id="PS50002">
    <property type="entry name" value="SH3"/>
    <property type="match status" value="2"/>
</dbReference>
<reference evidence="11 12" key="1">
    <citation type="submission" date="2024-03" db="EMBL/GenBank/DDBJ databases">
        <title>The Acrasis kona genome and developmental transcriptomes reveal deep origins of eukaryotic multicellular pathways.</title>
        <authorList>
            <person name="Sheikh S."/>
            <person name="Fu C.-J."/>
            <person name="Brown M.W."/>
            <person name="Baldauf S.L."/>
        </authorList>
    </citation>
    <scope>NUCLEOTIDE SEQUENCE [LARGE SCALE GENOMIC DNA]</scope>
    <source>
        <strain evidence="11 12">ATCC MYA-3509</strain>
    </source>
</reference>
<dbReference type="EMBL" id="JAOPGA020000502">
    <property type="protein sequence ID" value="KAL0479119.1"/>
    <property type="molecule type" value="Genomic_DNA"/>
</dbReference>
<accession>A0AAW2YPU0</accession>
<evidence type="ECO:0000256" key="9">
    <source>
        <dbReference type="PROSITE-ProRule" id="PRU00192"/>
    </source>
</evidence>
<dbReference type="GO" id="GO:1903078">
    <property type="term" value="P:positive regulation of protein localization to plasma membrane"/>
    <property type="evidence" value="ECO:0007669"/>
    <property type="project" value="TreeGrafter"/>
</dbReference>
<dbReference type="SUPFAM" id="SSF103657">
    <property type="entry name" value="BAR/IMD domain-like"/>
    <property type="match status" value="1"/>
</dbReference>
<evidence type="ECO:0000256" key="1">
    <source>
        <dbReference type="ARBA" id="ARBA00004236"/>
    </source>
</evidence>
<evidence type="ECO:0000256" key="4">
    <source>
        <dbReference type="ARBA" id="ARBA00022475"/>
    </source>
</evidence>
<dbReference type="PANTHER" id="PTHR15135">
    <property type="entry name" value="STAC"/>
    <property type="match status" value="1"/>
</dbReference>
<keyword evidence="5" id="KW-0963">Cytoplasm</keyword>
<evidence type="ECO:0000256" key="5">
    <source>
        <dbReference type="ARBA" id="ARBA00022490"/>
    </source>
</evidence>
<dbReference type="SUPFAM" id="SSF50044">
    <property type="entry name" value="SH3-domain"/>
    <property type="match status" value="2"/>
</dbReference>
<evidence type="ECO:0000256" key="6">
    <source>
        <dbReference type="ARBA" id="ARBA00022737"/>
    </source>
</evidence>
<keyword evidence="6" id="KW-0677">Repeat</keyword>
<dbReference type="Pfam" id="PF00018">
    <property type="entry name" value="SH3_1"/>
    <property type="match status" value="2"/>
</dbReference>
<feature type="domain" description="SH3" evidence="10">
    <location>
        <begin position="346"/>
        <end position="408"/>
    </location>
</feature>
<dbReference type="Gene3D" id="2.30.30.40">
    <property type="entry name" value="SH3 Domains"/>
    <property type="match status" value="2"/>
</dbReference>
<keyword evidence="12" id="KW-1185">Reference proteome</keyword>